<evidence type="ECO:0000313" key="1">
    <source>
        <dbReference type="EMBL" id="KAK9166903.1"/>
    </source>
</evidence>
<dbReference type="AlphaFoldDB" id="A0AAP0L9E3"/>
<evidence type="ECO:0000313" key="2">
    <source>
        <dbReference type="Proteomes" id="UP001419268"/>
    </source>
</evidence>
<name>A0AAP0L9E3_9MAGN</name>
<reference evidence="1 2" key="1">
    <citation type="submission" date="2024-01" db="EMBL/GenBank/DDBJ databases">
        <title>Genome assemblies of Stephania.</title>
        <authorList>
            <person name="Yang L."/>
        </authorList>
    </citation>
    <scope>NUCLEOTIDE SEQUENCE [LARGE SCALE GENOMIC DNA]</scope>
    <source>
        <strain evidence="1">JXDWG</strain>
        <tissue evidence="1">Leaf</tissue>
    </source>
</reference>
<comment type="caution">
    <text evidence="1">The sequence shown here is derived from an EMBL/GenBank/DDBJ whole genome shotgun (WGS) entry which is preliminary data.</text>
</comment>
<organism evidence="1 2">
    <name type="scientific">Stephania cephalantha</name>
    <dbReference type="NCBI Taxonomy" id="152367"/>
    <lineage>
        <taxon>Eukaryota</taxon>
        <taxon>Viridiplantae</taxon>
        <taxon>Streptophyta</taxon>
        <taxon>Embryophyta</taxon>
        <taxon>Tracheophyta</taxon>
        <taxon>Spermatophyta</taxon>
        <taxon>Magnoliopsida</taxon>
        <taxon>Ranunculales</taxon>
        <taxon>Menispermaceae</taxon>
        <taxon>Menispermoideae</taxon>
        <taxon>Cissampelideae</taxon>
        <taxon>Stephania</taxon>
    </lineage>
</organism>
<proteinExistence type="predicted"/>
<sequence length="77" mass="8623">MEGSRSPSPPLVHGGASLWKPLQKEPKEGWLFGQHPPRFNSPIGANHRRQCWMPRLKGRGALLPYQHLALSKGPCFV</sequence>
<dbReference type="Proteomes" id="UP001419268">
    <property type="component" value="Unassembled WGS sequence"/>
</dbReference>
<dbReference type="EMBL" id="JBBNAG010000001">
    <property type="protein sequence ID" value="KAK9166903.1"/>
    <property type="molecule type" value="Genomic_DNA"/>
</dbReference>
<gene>
    <name evidence="1" type="ORF">Scep_002094</name>
</gene>
<protein>
    <submittedName>
        <fullName evidence="1">Uncharacterized protein</fullName>
    </submittedName>
</protein>
<keyword evidence="2" id="KW-1185">Reference proteome</keyword>
<accession>A0AAP0L9E3</accession>